<keyword evidence="1" id="KW-1133">Transmembrane helix</keyword>
<accession>A0A3B0VEQ8</accession>
<organism evidence="2">
    <name type="scientific">hydrothermal vent metagenome</name>
    <dbReference type="NCBI Taxonomy" id="652676"/>
    <lineage>
        <taxon>unclassified sequences</taxon>
        <taxon>metagenomes</taxon>
        <taxon>ecological metagenomes</taxon>
    </lineage>
</organism>
<gene>
    <name evidence="2" type="ORF">MNBD_CHLOROFLEXI01-3352</name>
</gene>
<dbReference type="AlphaFoldDB" id="A0A3B0VEQ8"/>
<evidence type="ECO:0000256" key="1">
    <source>
        <dbReference type="SAM" id="Phobius"/>
    </source>
</evidence>
<protein>
    <submittedName>
        <fullName evidence="2">Uncharacterized protein</fullName>
    </submittedName>
</protein>
<proteinExistence type="predicted"/>
<keyword evidence="1" id="KW-0812">Transmembrane</keyword>
<dbReference type="EMBL" id="UOEU01000665">
    <property type="protein sequence ID" value="VAW37432.1"/>
    <property type="molecule type" value="Genomic_DNA"/>
</dbReference>
<reference evidence="2" key="1">
    <citation type="submission" date="2018-06" db="EMBL/GenBank/DDBJ databases">
        <authorList>
            <person name="Zhirakovskaya E."/>
        </authorList>
    </citation>
    <scope>NUCLEOTIDE SEQUENCE</scope>
</reference>
<feature type="transmembrane region" description="Helical" evidence="1">
    <location>
        <begin position="131"/>
        <end position="150"/>
    </location>
</feature>
<feature type="transmembrane region" description="Helical" evidence="1">
    <location>
        <begin position="6"/>
        <end position="28"/>
    </location>
</feature>
<feature type="transmembrane region" description="Helical" evidence="1">
    <location>
        <begin position="71"/>
        <end position="95"/>
    </location>
</feature>
<feature type="transmembrane region" description="Helical" evidence="1">
    <location>
        <begin position="48"/>
        <end position="65"/>
    </location>
</feature>
<evidence type="ECO:0000313" key="2">
    <source>
        <dbReference type="EMBL" id="VAW37432.1"/>
    </source>
</evidence>
<name>A0A3B0VEQ8_9ZZZZ</name>
<keyword evidence="1" id="KW-0472">Membrane</keyword>
<sequence length="161" mass="16801">MPEIIQFIIIALFSGATLATLLVLLPTLLPNSVQRAQQIAQNSPGRSLLIGLVNALFFGVLIAIFSQGGELGGLIAAIILLALLMVTAVGLAGLTQIVQERLYPDSGGVKVGLKTAVLIITASLLPLLGWFVLTPVLLLISLGAAIIAFVRRKTDDSAPLP</sequence>